<dbReference type="CDD" id="cd00537">
    <property type="entry name" value="MTHFR"/>
    <property type="match status" value="1"/>
</dbReference>
<proteinExistence type="predicted"/>
<evidence type="ECO:0000256" key="1">
    <source>
        <dbReference type="ARBA" id="ARBA00001974"/>
    </source>
</evidence>
<keyword evidence="3 8" id="KW-0489">Methyltransferase</keyword>
<organism evidence="10 11">
    <name type="scientific">Streptococcus oriscaviae</name>
    <dbReference type="NCBI Taxonomy" id="2781599"/>
    <lineage>
        <taxon>Bacteria</taxon>
        <taxon>Bacillati</taxon>
        <taxon>Bacillota</taxon>
        <taxon>Bacilli</taxon>
        <taxon>Lactobacillales</taxon>
        <taxon>Streptococcaceae</taxon>
        <taxon>Streptococcus</taxon>
    </lineage>
</organism>
<dbReference type="PROSITE" id="PS50970">
    <property type="entry name" value="HCY"/>
    <property type="match status" value="1"/>
</dbReference>
<evidence type="ECO:0000256" key="6">
    <source>
        <dbReference type="ARBA" id="ARBA00022827"/>
    </source>
</evidence>
<dbReference type="GO" id="GO:0004489">
    <property type="term" value="F:methylenetetrahydrofolate reductase [NAD(P)H] activity"/>
    <property type="evidence" value="ECO:0007669"/>
    <property type="project" value="UniProtKB-EC"/>
</dbReference>
<keyword evidence="7 10" id="KW-0560">Oxidoreductase</keyword>
<reference evidence="10 11" key="1">
    <citation type="submission" date="2021-04" db="EMBL/GenBank/DDBJ databases">
        <title>Complete genome sequence of a novel Streptococcus species.</title>
        <authorList>
            <person name="Teng J.L.L."/>
        </authorList>
    </citation>
    <scope>NUCLEOTIDE SEQUENCE [LARGE SCALE GENOMIC DNA]</scope>
    <source>
        <strain evidence="10 11">HKU75</strain>
    </source>
</reference>
<dbReference type="PANTHER" id="PTHR11103:SF18">
    <property type="entry name" value="SLR1189 PROTEIN"/>
    <property type="match status" value="1"/>
</dbReference>
<feature type="binding site" evidence="8">
    <location>
        <position position="203"/>
    </location>
    <ligand>
        <name>Zn(2+)</name>
        <dbReference type="ChEBI" id="CHEBI:29105"/>
    </ligand>
</feature>
<evidence type="ECO:0000256" key="3">
    <source>
        <dbReference type="ARBA" id="ARBA00022603"/>
    </source>
</evidence>
<dbReference type="GO" id="GO:0032259">
    <property type="term" value="P:methylation"/>
    <property type="evidence" value="ECO:0007669"/>
    <property type="project" value="UniProtKB-KW"/>
</dbReference>
<keyword evidence="11" id="KW-1185">Reference proteome</keyword>
<dbReference type="Pfam" id="PF02574">
    <property type="entry name" value="S-methyl_trans"/>
    <property type="match status" value="1"/>
</dbReference>
<evidence type="ECO:0000313" key="10">
    <source>
        <dbReference type="EMBL" id="QUE53915.1"/>
    </source>
</evidence>
<dbReference type="EC" id="2.1.1.10" evidence="10"/>
<evidence type="ECO:0000256" key="2">
    <source>
        <dbReference type="ARBA" id="ARBA00004777"/>
    </source>
</evidence>
<evidence type="ECO:0000259" key="9">
    <source>
        <dbReference type="PROSITE" id="PS50970"/>
    </source>
</evidence>
<dbReference type="InterPro" id="IPR029041">
    <property type="entry name" value="FAD-linked_oxidoreductase-like"/>
</dbReference>
<comment type="cofactor">
    <cofactor evidence="1">
        <name>FAD</name>
        <dbReference type="ChEBI" id="CHEBI:57692"/>
    </cofactor>
</comment>
<evidence type="ECO:0000256" key="8">
    <source>
        <dbReference type="PROSITE-ProRule" id="PRU00333"/>
    </source>
</evidence>
<sequence>MSDLLEKLKNKVLVADGAMGTLLYSYGLDTCHEAYNLTHPEQILAIHEAYIKAGADIIQTNTYGAQRHRLTEYGYDNDIVTINQKAVDLARQAAGDKVFVLGTIGASRGRKRCPLDLEQILEETKEQVQALLSTEKLDGLLFETYYDSEELLAVLDMVRPLTNLPILTNIALHEPGITENGRPLVELMSQLVMKGADIVGLNCHFGPYHMIQSLKQVPLFAQSYLAVYPNASLLAIDAETQQYQFSSNASYFGKSAELLVAEGVRVIGGCCGTTPEHIHEVKKAVKNLKPIARKLITPTVTEEDLIKRVRQEETLVDKVKKEVTIITELDPPKTLDIAKFQEAIQALDKKDIGAITLADNSLANTRICNLSIASYLKDSIQTPLLLHLTGRDHNLIGLQSRLMGLDLLGFHNILAITGDPSTIGDFPGATSVYDVNSFKLLTLIKQLNQGQSYSGASLRQQTDFTVAAAYNPNVKNIDRTTRLIEKKIAAGADYFITQPIFDASKFEQLAKVIQPYDTPFFVGIMPITSYNNAVFLHNEVPGIQLSESFLAQLEDLKDDPIACQAFAMKSTKDLIDQALKYFKGIYLITPFMRYDLTCQLIDYIKEKQLR</sequence>
<evidence type="ECO:0000256" key="5">
    <source>
        <dbReference type="ARBA" id="ARBA00022679"/>
    </source>
</evidence>
<dbReference type="InterPro" id="IPR003726">
    <property type="entry name" value="HCY_dom"/>
</dbReference>
<comment type="pathway">
    <text evidence="2">One-carbon metabolism; tetrahydrofolate interconversion.</text>
</comment>
<dbReference type="RefSeq" id="WP_212570071.1">
    <property type="nucleotide sequence ID" value="NZ_CP073084.1"/>
</dbReference>
<feature type="binding site" evidence="8">
    <location>
        <position position="270"/>
    </location>
    <ligand>
        <name>Zn(2+)</name>
        <dbReference type="ChEBI" id="CHEBI:29105"/>
    </ligand>
</feature>
<feature type="domain" description="Hcy-binding" evidence="9">
    <location>
        <begin position="1"/>
        <end position="285"/>
    </location>
</feature>
<dbReference type="EC" id="1.5.1.20" evidence="10"/>
<dbReference type="InterPro" id="IPR036589">
    <property type="entry name" value="HCY_dom_sf"/>
</dbReference>
<keyword evidence="8" id="KW-0479">Metal-binding</keyword>
<dbReference type="SUPFAM" id="SSF51730">
    <property type="entry name" value="FAD-linked oxidoreductase"/>
    <property type="match status" value="1"/>
</dbReference>
<evidence type="ECO:0000313" key="11">
    <source>
        <dbReference type="Proteomes" id="UP000677616"/>
    </source>
</evidence>
<dbReference type="Pfam" id="PF02219">
    <property type="entry name" value="MTHFR"/>
    <property type="match status" value="1"/>
</dbReference>
<dbReference type="Proteomes" id="UP000677616">
    <property type="component" value="Chromosome"/>
</dbReference>
<comment type="cofactor">
    <cofactor evidence="8">
        <name>Zn(2+)</name>
        <dbReference type="ChEBI" id="CHEBI:29105"/>
    </cofactor>
</comment>
<evidence type="ECO:0000256" key="7">
    <source>
        <dbReference type="ARBA" id="ARBA00023002"/>
    </source>
</evidence>
<accession>A0ABX7YJN7</accession>
<dbReference type="PANTHER" id="PTHR11103">
    <property type="entry name" value="SLR1189 PROTEIN"/>
    <property type="match status" value="1"/>
</dbReference>
<evidence type="ECO:0000256" key="4">
    <source>
        <dbReference type="ARBA" id="ARBA00022630"/>
    </source>
</evidence>
<dbReference type="InterPro" id="IPR003171">
    <property type="entry name" value="Mehydrof_redctse-like"/>
</dbReference>
<dbReference type="EMBL" id="CP073084">
    <property type="protein sequence ID" value="QUE53915.1"/>
    <property type="molecule type" value="Genomic_DNA"/>
</dbReference>
<keyword evidence="8" id="KW-0862">Zinc</keyword>
<dbReference type="Gene3D" id="3.20.20.220">
    <property type="match status" value="1"/>
</dbReference>
<dbReference type="SUPFAM" id="SSF82282">
    <property type="entry name" value="Homocysteine S-methyltransferase"/>
    <property type="match status" value="1"/>
</dbReference>
<name>A0ABX7YJN7_9STRE</name>
<dbReference type="GO" id="GO:0008168">
    <property type="term" value="F:methyltransferase activity"/>
    <property type="evidence" value="ECO:0007669"/>
    <property type="project" value="UniProtKB-KW"/>
</dbReference>
<keyword evidence="6" id="KW-0274">FAD</keyword>
<dbReference type="NCBIfam" id="NF006396">
    <property type="entry name" value="PRK08645.1"/>
    <property type="match status" value="1"/>
</dbReference>
<feature type="binding site" evidence="8">
    <location>
        <position position="271"/>
    </location>
    <ligand>
        <name>Zn(2+)</name>
        <dbReference type="ChEBI" id="CHEBI:29105"/>
    </ligand>
</feature>
<gene>
    <name evidence="10" type="ORF">INT76_08790</name>
</gene>
<dbReference type="Gene3D" id="3.20.20.330">
    <property type="entry name" value="Homocysteine-binding-like domain"/>
    <property type="match status" value="1"/>
</dbReference>
<keyword evidence="4" id="KW-0285">Flavoprotein</keyword>
<keyword evidence="5 8" id="KW-0808">Transferase</keyword>
<protein>
    <submittedName>
        <fullName evidence="10">Bifunctional homocysteine S-methyltransferase/methylenetetrahydrofolate reductase</fullName>
        <ecNumber evidence="10">1.5.1.20</ecNumber>
        <ecNumber evidence="10">2.1.1.10</ecNumber>
    </submittedName>
</protein>